<dbReference type="InterPro" id="IPR027430">
    <property type="entry name" value="Retinal_BS"/>
</dbReference>
<accession>A0A7R8ZRZ8</accession>
<dbReference type="PRINTS" id="PR00576">
    <property type="entry name" value="OPSINRH1RH2"/>
</dbReference>
<dbReference type="AlphaFoldDB" id="A0A7R8ZRZ8"/>
<keyword evidence="2 15" id="KW-0600">Photoreceptor protein</keyword>
<dbReference type="GO" id="GO:0004930">
    <property type="term" value="F:G protein-coupled receptor activity"/>
    <property type="evidence" value="ECO:0007669"/>
    <property type="project" value="UniProtKB-KW"/>
</dbReference>
<evidence type="ECO:0000256" key="3">
    <source>
        <dbReference type="ARBA" id="ARBA00022553"/>
    </source>
</evidence>
<dbReference type="PANTHER" id="PTHR24240">
    <property type="entry name" value="OPSIN"/>
    <property type="match status" value="1"/>
</dbReference>
<protein>
    <submittedName>
        <fullName evidence="17">Uncharacterized protein</fullName>
    </submittedName>
</protein>
<feature type="transmembrane region" description="Helical" evidence="15">
    <location>
        <begin position="301"/>
        <end position="324"/>
    </location>
</feature>
<keyword evidence="3" id="KW-0597">Phosphoprotein</keyword>
<keyword evidence="8 15" id="KW-0157">Chromophore</keyword>
<dbReference type="GO" id="GO:0016020">
    <property type="term" value="C:membrane"/>
    <property type="evidence" value="ECO:0007669"/>
    <property type="project" value="UniProtKB-SubCell"/>
</dbReference>
<feature type="transmembrane region" description="Helical" evidence="15">
    <location>
        <begin position="252"/>
        <end position="273"/>
    </location>
</feature>
<dbReference type="InterPro" id="IPR001735">
    <property type="entry name" value="Opsin_RH1/RH2"/>
</dbReference>
<dbReference type="GO" id="GO:0007602">
    <property type="term" value="P:phototransduction"/>
    <property type="evidence" value="ECO:0007669"/>
    <property type="project" value="UniProtKB-KW"/>
</dbReference>
<comment type="similarity">
    <text evidence="15">Belongs to the G-protein coupled receptor 1 family. Opsin subfamily.</text>
</comment>
<name>A0A7R8ZRZ8_9CRUS</name>
<feature type="transmembrane region" description="Helical" evidence="15">
    <location>
        <begin position="360"/>
        <end position="381"/>
    </location>
</feature>
<evidence type="ECO:0000256" key="9">
    <source>
        <dbReference type="ARBA" id="ARBA00023040"/>
    </source>
</evidence>
<dbReference type="Pfam" id="PF00001">
    <property type="entry name" value="7tm_1"/>
    <property type="match status" value="1"/>
</dbReference>
<feature type="region of interest" description="Disordered" evidence="16">
    <location>
        <begin position="23"/>
        <end position="52"/>
    </location>
</feature>
<dbReference type="PRINTS" id="PR00238">
    <property type="entry name" value="OPSIN"/>
</dbReference>
<evidence type="ECO:0000256" key="4">
    <source>
        <dbReference type="ARBA" id="ARBA00022606"/>
    </source>
</evidence>
<feature type="region of interest" description="Disordered" evidence="16">
    <location>
        <begin position="438"/>
        <end position="467"/>
    </location>
</feature>
<dbReference type="PROSITE" id="PS00238">
    <property type="entry name" value="OPSIN"/>
    <property type="match status" value="1"/>
</dbReference>
<feature type="transmembrane region" description="Helical" evidence="15">
    <location>
        <begin position="138"/>
        <end position="161"/>
    </location>
</feature>
<dbReference type="EMBL" id="OB664330">
    <property type="protein sequence ID" value="CAD7232168.1"/>
    <property type="molecule type" value="Genomic_DNA"/>
</dbReference>
<dbReference type="SMART" id="SM01381">
    <property type="entry name" value="7TM_GPCR_Srsx"/>
    <property type="match status" value="1"/>
</dbReference>
<keyword evidence="7 15" id="KW-1133">Transmembrane helix</keyword>
<evidence type="ECO:0000256" key="1">
    <source>
        <dbReference type="ARBA" id="ARBA00004141"/>
    </source>
</evidence>
<dbReference type="CDD" id="cd15079">
    <property type="entry name" value="7tmA_photoreceptors_insect"/>
    <property type="match status" value="1"/>
</dbReference>
<dbReference type="OrthoDB" id="9996086at2759"/>
<evidence type="ECO:0000256" key="15">
    <source>
        <dbReference type="RuleBase" id="RU004951"/>
    </source>
</evidence>
<evidence type="ECO:0000256" key="2">
    <source>
        <dbReference type="ARBA" id="ARBA00022543"/>
    </source>
</evidence>
<keyword evidence="14" id="KW-0844">Vision</keyword>
<evidence type="ECO:0000256" key="14">
    <source>
        <dbReference type="ARBA" id="ARBA00023305"/>
    </source>
</evidence>
<organism evidence="17">
    <name type="scientific">Cyprideis torosa</name>
    <dbReference type="NCBI Taxonomy" id="163714"/>
    <lineage>
        <taxon>Eukaryota</taxon>
        <taxon>Metazoa</taxon>
        <taxon>Ecdysozoa</taxon>
        <taxon>Arthropoda</taxon>
        <taxon>Crustacea</taxon>
        <taxon>Oligostraca</taxon>
        <taxon>Ostracoda</taxon>
        <taxon>Podocopa</taxon>
        <taxon>Podocopida</taxon>
        <taxon>Cytherocopina</taxon>
        <taxon>Cytheroidea</taxon>
        <taxon>Cytherideidae</taxon>
        <taxon>Cyprideis</taxon>
    </lineage>
</organism>
<evidence type="ECO:0000313" key="17">
    <source>
        <dbReference type="EMBL" id="CAD7232168.1"/>
    </source>
</evidence>
<evidence type="ECO:0000256" key="11">
    <source>
        <dbReference type="ARBA" id="ARBA00023157"/>
    </source>
</evidence>
<reference evidence="17" key="1">
    <citation type="submission" date="2020-11" db="EMBL/GenBank/DDBJ databases">
        <authorList>
            <person name="Tran Van P."/>
        </authorList>
    </citation>
    <scope>NUCLEOTIDE SEQUENCE</scope>
</reference>
<dbReference type="InterPro" id="IPR001760">
    <property type="entry name" value="Opsin"/>
</dbReference>
<dbReference type="FunFam" id="1.20.1070.10:FF:000044">
    <property type="entry name" value="Opsin, ultraviolet-sensitive"/>
    <property type="match status" value="1"/>
</dbReference>
<dbReference type="GO" id="GO:0007601">
    <property type="term" value="P:visual perception"/>
    <property type="evidence" value="ECO:0007669"/>
    <property type="project" value="UniProtKB-KW"/>
</dbReference>
<dbReference type="InterPro" id="IPR050125">
    <property type="entry name" value="GPCR_opsins"/>
</dbReference>
<evidence type="ECO:0000256" key="6">
    <source>
        <dbReference type="ARBA" id="ARBA00022925"/>
    </source>
</evidence>
<dbReference type="PROSITE" id="PS00237">
    <property type="entry name" value="G_PROTEIN_RECEP_F1_1"/>
    <property type="match status" value="1"/>
</dbReference>
<evidence type="ECO:0000256" key="10">
    <source>
        <dbReference type="ARBA" id="ARBA00023136"/>
    </source>
</evidence>
<proteinExistence type="inferred from homology"/>
<evidence type="ECO:0000256" key="12">
    <source>
        <dbReference type="ARBA" id="ARBA00023170"/>
    </source>
</evidence>
<evidence type="ECO:0000256" key="7">
    <source>
        <dbReference type="ARBA" id="ARBA00022989"/>
    </source>
</evidence>
<feature type="transmembrane region" description="Helical" evidence="15">
    <location>
        <begin position="173"/>
        <end position="191"/>
    </location>
</feature>
<evidence type="ECO:0000256" key="13">
    <source>
        <dbReference type="ARBA" id="ARBA00023224"/>
    </source>
</evidence>
<keyword evidence="4 15" id="KW-0716">Sensory transduction</keyword>
<keyword evidence="12 15" id="KW-0675">Receptor</keyword>
<sequence>MSDMAVANGDLRYIADHEQTMRDQAKKMNVQSLRSNEEKKASRPTTTHHPDRRPLIRVKMSQDMGFHGPSFAAYQAPWQNQVPAMAGNPYGQMAGPGVSQAGLYGNVSIVDKVPPEILHLIDAHWYQFPPINPLMSSLLGFFLFIMGLVSVSGNLTVIYIFMSTRSLKTPSNLLIVSLAFSDLIMMVTMVPPFVINCYYETWVFGETVCSIYGMFGSLSGCASIWALAMIALDRYNVIVKGLAAKPMTYKGALGKILFVWAFSLIWTIAPLLGWNRYVPEGNMAVCGTDSVSQDWMTKSYLIVYSTWVYFIPLAIILFSYFYIVQAVADHEQTMRDQAKKMNVQSLRSNEEKKASAEVRLAKIAIITCTLWFIAWTPYLIINWNGMFNRDAVTPLFTVWGSVFAKLAACYNPIVYGISHPKYRAALLKKMPCLDCARDSGEDDDSKSVGTVATAAPADMQMDEKPTA</sequence>
<dbReference type="InterPro" id="IPR017452">
    <property type="entry name" value="GPCR_Rhodpsn_7TM"/>
</dbReference>
<dbReference type="GO" id="GO:0009881">
    <property type="term" value="F:photoreceptor activity"/>
    <property type="evidence" value="ECO:0007669"/>
    <property type="project" value="UniProtKB-KW"/>
</dbReference>
<evidence type="ECO:0000256" key="5">
    <source>
        <dbReference type="ARBA" id="ARBA00022692"/>
    </source>
</evidence>
<keyword evidence="10 15" id="KW-0472">Membrane</keyword>
<dbReference type="Gene3D" id="1.20.1070.10">
    <property type="entry name" value="Rhodopsin 7-helix transmembrane proteins"/>
    <property type="match status" value="1"/>
</dbReference>
<gene>
    <name evidence="17" type="ORF">CTOB1V02_LOCUS10009</name>
</gene>
<keyword evidence="5 15" id="KW-0812">Transmembrane</keyword>
<evidence type="ECO:0000256" key="16">
    <source>
        <dbReference type="SAM" id="MobiDB-lite"/>
    </source>
</evidence>
<keyword evidence="9 15" id="KW-0297">G-protein coupled receptor</keyword>
<feature type="transmembrane region" description="Helical" evidence="15">
    <location>
        <begin position="396"/>
        <end position="418"/>
    </location>
</feature>
<dbReference type="InterPro" id="IPR000276">
    <property type="entry name" value="GPCR_Rhodpsn"/>
</dbReference>
<dbReference type="SUPFAM" id="SSF81321">
    <property type="entry name" value="Family A G protein-coupled receptor-like"/>
    <property type="match status" value="1"/>
</dbReference>
<keyword evidence="6 15" id="KW-0681">Retinal protein</keyword>
<keyword evidence="11" id="KW-1015">Disulfide bond</keyword>
<dbReference type="PROSITE" id="PS50262">
    <property type="entry name" value="G_PROTEIN_RECEP_F1_2"/>
    <property type="match status" value="1"/>
</dbReference>
<dbReference type="PRINTS" id="PR00237">
    <property type="entry name" value="GPCRRHODOPSN"/>
</dbReference>
<evidence type="ECO:0000256" key="8">
    <source>
        <dbReference type="ARBA" id="ARBA00022991"/>
    </source>
</evidence>
<feature type="transmembrane region" description="Helical" evidence="15">
    <location>
        <begin position="211"/>
        <end position="232"/>
    </location>
</feature>
<comment type="subcellular location">
    <subcellularLocation>
        <location evidence="1 15">Membrane</location>
        <topology evidence="1 15">Multi-pass membrane protein</topology>
    </subcellularLocation>
</comment>
<keyword evidence="13 15" id="KW-0807">Transducer</keyword>